<dbReference type="Gene3D" id="3.90.660.20">
    <property type="entry name" value="Protoporphyrinogen oxidase, mitochondrial, domain 2"/>
    <property type="match status" value="1"/>
</dbReference>
<dbReference type="InterPro" id="IPR036188">
    <property type="entry name" value="FAD/NAD-bd_sf"/>
</dbReference>
<evidence type="ECO:0000256" key="9">
    <source>
        <dbReference type="ARBA" id="ARBA00022827"/>
    </source>
</evidence>
<feature type="domain" description="Amine oxidase" evidence="13">
    <location>
        <begin position="10"/>
        <end position="449"/>
    </location>
</feature>
<dbReference type="Pfam" id="PF01593">
    <property type="entry name" value="Amino_oxidase"/>
    <property type="match status" value="1"/>
</dbReference>
<keyword evidence="10 12" id="KW-0560">Oxidoreductase</keyword>
<evidence type="ECO:0000313" key="14">
    <source>
        <dbReference type="EMBL" id="NKQ53155.1"/>
    </source>
</evidence>
<comment type="similarity">
    <text evidence="5 12">Belongs to the protoporphyrinogen/coproporphyrinogen oxidase family. Coproporphyrinogen III oxidase subfamily.</text>
</comment>
<comment type="subcellular location">
    <subcellularLocation>
        <location evidence="12">Cytoplasm</location>
    </subcellularLocation>
</comment>
<reference evidence="14 15" key="1">
    <citation type="submission" date="2020-04" db="EMBL/GenBank/DDBJ databases">
        <title>Novel species.</title>
        <authorList>
            <person name="Teo W.F.A."/>
            <person name="Lipun K."/>
            <person name="Srisuk N."/>
            <person name="Duangmal K."/>
        </authorList>
    </citation>
    <scope>NUCLEOTIDE SEQUENCE [LARGE SCALE GENOMIC DNA]</scope>
    <source>
        <strain evidence="14 15">K13G38</strain>
    </source>
</reference>
<dbReference type="GO" id="GO:0004729">
    <property type="term" value="F:oxygen-dependent protoporphyrinogen oxidase activity"/>
    <property type="evidence" value="ECO:0007669"/>
    <property type="project" value="UniProtKB-EC"/>
</dbReference>
<keyword evidence="9 12" id="KW-0274">FAD</keyword>
<proteinExistence type="inferred from homology"/>
<evidence type="ECO:0000256" key="1">
    <source>
        <dbReference type="ARBA" id="ARBA00001755"/>
    </source>
</evidence>
<evidence type="ECO:0000256" key="10">
    <source>
        <dbReference type="ARBA" id="ARBA00023002"/>
    </source>
</evidence>
<keyword evidence="12" id="KW-0963">Cytoplasm</keyword>
<dbReference type="Proteomes" id="UP000715441">
    <property type="component" value="Unassembled WGS sequence"/>
</dbReference>
<dbReference type="Gene3D" id="1.10.3110.10">
    <property type="entry name" value="protoporphyrinogen ix oxidase, domain 3"/>
    <property type="match status" value="1"/>
</dbReference>
<dbReference type="RefSeq" id="WP_168513794.1">
    <property type="nucleotide sequence ID" value="NZ_JAAXLS010000004.1"/>
</dbReference>
<keyword evidence="8 12" id="KW-0285">Flavoprotein</keyword>
<keyword evidence="11 12" id="KW-0350">Heme biosynthesis</keyword>
<accession>A0ABX1J477</accession>
<dbReference type="PANTHER" id="PTHR42923">
    <property type="entry name" value="PROTOPORPHYRINOGEN OXIDASE"/>
    <property type="match status" value="1"/>
</dbReference>
<name>A0ABX1J477_9PSEU</name>
<protein>
    <recommendedName>
        <fullName evidence="7 12">Coproporphyrinogen III oxidase</fullName>
        <ecNumber evidence="6 12">1.3.3.15</ecNumber>
    </recommendedName>
</protein>
<evidence type="ECO:0000256" key="2">
    <source>
        <dbReference type="ARBA" id="ARBA00001974"/>
    </source>
</evidence>
<evidence type="ECO:0000256" key="5">
    <source>
        <dbReference type="ARBA" id="ARBA00008310"/>
    </source>
</evidence>
<comment type="pathway">
    <text evidence="4 12">Porphyrin-containing compound metabolism; protoheme biosynthesis.</text>
</comment>
<gene>
    <name evidence="14" type="primary">hemG</name>
    <name evidence="14" type="ORF">HFP15_09695</name>
</gene>
<evidence type="ECO:0000259" key="13">
    <source>
        <dbReference type="Pfam" id="PF01593"/>
    </source>
</evidence>
<keyword evidence="15" id="KW-1185">Reference proteome</keyword>
<dbReference type="NCBIfam" id="TIGR00562">
    <property type="entry name" value="proto_IX_ox"/>
    <property type="match status" value="1"/>
</dbReference>
<dbReference type="SUPFAM" id="SSF54373">
    <property type="entry name" value="FAD-linked reductases, C-terminal domain"/>
    <property type="match status" value="1"/>
</dbReference>
<comment type="catalytic activity">
    <reaction evidence="1">
        <text>coproporphyrinogen III + 3 O2 = coproporphyrin III + 3 H2O2</text>
        <dbReference type="Rhea" id="RHEA:43436"/>
        <dbReference type="ChEBI" id="CHEBI:15379"/>
        <dbReference type="ChEBI" id="CHEBI:16240"/>
        <dbReference type="ChEBI" id="CHEBI:57309"/>
        <dbReference type="ChEBI" id="CHEBI:131725"/>
        <dbReference type="EC" id="1.3.3.15"/>
    </reaction>
    <physiologicalReaction direction="left-to-right" evidence="1">
        <dbReference type="Rhea" id="RHEA:43437"/>
    </physiologicalReaction>
</comment>
<evidence type="ECO:0000256" key="3">
    <source>
        <dbReference type="ARBA" id="ARBA00002185"/>
    </source>
</evidence>
<evidence type="ECO:0000313" key="15">
    <source>
        <dbReference type="Proteomes" id="UP000715441"/>
    </source>
</evidence>
<comment type="caution">
    <text evidence="14">The sequence shown here is derived from an EMBL/GenBank/DDBJ whole genome shotgun (WGS) entry which is preliminary data.</text>
</comment>
<evidence type="ECO:0000256" key="8">
    <source>
        <dbReference type="ARBA" id="ARBA00022630"/>
    </source>
</evidence>
<dbReference type="EC" id="1.3.3.15" evidence="6 12"/>
<dbReference type="InterPro" id="IPR050464">
    <property type="entry name" value="Zeta_carotene_desat/Oxidored"/>
</dbReference>
<organism evidence="14 15">
    <name type="scientific">Amycolatopsis acididurans</name>
    <dbReference type="NCBI Taxonomy" id="2724524"/>
    <lineage>
        <taxon>Bacteria</taxon>
        <taxon>Bacillati</taxon>
        <taxon>Actinomycetota</taxon>
        <taxon>Actinomycetes</taxon>
        <taxon>Pseudonocardiales</taxon>
        <taxon>Pseudonocardiaceae</taxon>
        <taxon>Amycolatopsis</taxon>
    </lineage>
</organism>
<comment type="cofactor">
    <cofactor evidence="2 12">
        <name>FAD</name>
        <dbReference type="ChEBI" id="CHEBI:57692"/>
    </cofactor>
</comment>
<dbReference type="SUPFAM" id="SSF51905">
    <property type="entry name" value="FAD/NAD(P)-binding domain"/>
    <property type="match status" value="1"/>
</dbReference>
<evidence type="ECO:0000256" key="4">
    <source>
        <dbReference type="ARBA" id="ARBA00004744"/>
    </source>
</evidence>
<evidence type="ECO:0000256" key="12">
    <source>
        <dbReference type="RuleBase" id="RU364052"/>
    </source>
</evidence>
<dbReference type="PANTHER" id="PTHR42923:SF3">
    <property type="entry name" value="PROTOPORPHYRINOGEN OXIDASE"/>
    <property type="match status" value="1"/>
</dbReference>
<dbReference type="InterPro" id="IPR002937">
    <property type="entry name" value="Amino_oxidase"/>
</dbReference>
<comment type="function">
    <text evidence="3 12">Involved in coproporphyrin-dependent heme b biosynthesis. Catalyzes the oxidation of coproporphyrinogen III to coproporphyrin III.</text>
</comment>
<sequence length="456" mass="46023">MRIAVVGGGVSGLTAAYRLRTRFGDGATITVFEAGDSLGGKLRTIELAGRRFDVGAEAFIVRRPEALELAGEIGLELTHPTGARSRLRAGGTQVGMPGGTVMGIPGSAEAVAGLLSAEGRRQVAAEGGLPPVVLTGDVSLGRLLRERFGDELVDRLVDPLLGGVYAGGADGLGLRATLPGLAKALDSGAATLTAAAASQLPASPNPGPVFGTLPTGLGTLIDRLAELGKPEIRLSTLVTGLRRRAGGWTLELTGEAVDVDAVLLAVPAPAARRLLEPVVPAASAALGEVELASMAVVALAFPPGTALPDASGVLIGAKERYPDGSPPAAKAFTFSSRKWGHLGGGPVLVRGSVGRFGEPGALRADDDELARLVRADLAELAGVTAQPVDVAVMRWGGGLPQYGVGHLDLVERVERAVAGVPGLEITGATFHGVGIPACVGAATRAASRITSGAVRG</sequence>
<evidence type="ECO:0000256" key="7">
    <source>
        <dbReference type="ARBA" id="ARBA00019046"/>
    </source>
</evidence>
<evidence type="ECO:0000256" key="11">
    <source>
        <dbReference type="ARBA" id="ARBA00023133"/>
    </source>
</evidence>
<dbReference type="EMBL" id="JAAXLS010000004">
    <property type="protein sequence ID" value="NKQ53155.1"/>
    <property type="molecule type" value="Genomic_DNA"/>
</dbReference>
<dbReference type="InterPro" id="IPR004572">
    <property type="entry name" value="Protoporphyrinogen_oxidase"/>
</dbReference>
<evidence type="ECO:0000256" key="6">
    <source>
        <dbReference type="ARBA" id="ARBA00012402"/>
    </source>
</evidence>
<dbReference type="Gene3D" id="3.50.50.60">
    <property type="entry name" value="FAD/NAD(P)-binding domain"/>
    <property type="match status" value="1"/>
</dbReference>